<comment type="subcellular location">
    <subcellularLocation>
        <location evidence="2">Chromosome</location>
    </subcellularLocation>
    <subcellularLocation>
        <location evidence="1">Nucleus</location>
    </subcellularLocation>
</comment>
<dbReference type="CDD" id="cd03281">
    <property type="entry name" value="ABC_MSH5_euk"/>
    <property type="match status" value="1"/>
</dbReference>
<dbReference type="SMART" id="SM00533">
    <property type="entry name" value="MUTSd"/>
    <property type="match status" value="1"/>
</dbReference>
<keyword evidence="15" id="KW-1185">Reference proteome</keyword>
<proteinExistence type="inferred from homology"/>
<dbReference type="AlphaFoldDB" id="A0A439CR51"/>
<dbReference type="PROSITE" id="PS00486">
    <property type="entry name" value="DNA_MISMATCH_REPAIR_2"/>
    <property type="match status" value="1"/>
</dbReference>
<dbReference type="SUPFAM" id="SSF48334">
    <property type="entry name" value="DNA repair protein MutS, domain III"/>
    <property type="match status" value="1"/>
</dbReference>
<evidence type="ECO:0000256" key="9">
    <source>
        <dbReference type="ARBA" id="ARBA00023254"/>
    </source>
</evidence>
<dbReference type="GO" id="GO:0005634">
    <property type="term" value="C:nucleus"/>
    <property type="evidence" value="ECO:0007669"/>
    <property type="project" value="UniProtKB-SubCell"/>
</dbReference>
<evidence type="ECO:0000256" key="10">
    <source>
        <dbReference type="ARBA" id="ARBA00073549"/>
    </source>
</evidence>
<name>A0A439CR51_9PEZI</name>
<dbReference type="InterPro" id="IPR027417">
    <property type="entry name" value="P-loop_NTPase"/>
</dbReference>
<dbReference type="FunFam" id="3.40.50.300:FF:001067">
    <property type="entry name" value="DNA mismatch repair protein MSH5"/>
    <property type="match status" value="1"/>
</dbReference>
<dbReference type="SUPFAM" id="SSF52540">
    <property type="entry name" value="P-loop containing nucleoside triphosphate hydrolases"/>
    <property type="match status" value="1"/>
</dbReference>
<evidence type="ECO:0000256" key="2">
    <source>
        <dbReference type="ARBA" id="ARBA00004286"/>
    </source>
</evidence>
<dbReference type="EMBL" id="RYZI01000537">
    <property type="protein sequence ID" value="RWA04644.1"/>
    <property type="molecule type" value="Genomic_DNA"/>
</dbReference>
<evidence type="ECO:0000256" key="8">
    <source>
        <dbReference type="ARBA" id="ARBA00023242"/>
    </source>
</evidence>
<keyword evidence="6" id="KW-0067">ATP-binding</keyword>
<evidence type="ECO:0000259" key="13">
    <source>
        <dbReference type="PROSITE" id="PS00486"/>
    </source>
</evidence>
<feature type="region of interest" description="Disordered" evidence="12">
    <location>
        <begin position="1"/>
        <end position="85"/>
    </location>
</feature>
<dbReference type="InterPro" id="IPR036187">
    <property type="entry name" value="DNA_mismatch_repair_MutS_sf"/>
</dbReference>
<protein>
    <recommendedName>
        <fullName evidence="10">DNA mismatch repair protein MSH5</fullName>
    </recommendedName>
    <alternativeName>
        <fullName evidence="11">MutS protein homolog 5</fullName>
    </alternativeName>
</protein>
<accession>A0A439CR51</accession>
<feature type="compositionally biased region" description="Polar residues" evidence="12">
    <location>
        <begin position="1"/>
        <end position="12"/>
    </location>
</feature>
<comment type="caution">
    <text evidence="14">The sequence shown here is derived from an EMBL/GenBank/DDBJ whole genome shotgun (WGS) entry which is preliminary data.</text>
</comment>
<dbReference type="PANTHER" id="PTHR11361:SF20">
    <property type="entry name" value="MUTS PROTEIN HOMOLOG 5"/>
    <property type="match status" value="1"/>
</dbReference>
<feature type="domain" description="DNA mismatch repair proteins mutS family" evidence="13">
    <location>
        <begin position="820"/>
        <end position="836"/>
    </location>
</feature>
<keyword evidence="7" id="KW-0238">DNA-binding</keyword>
<keyword evidence="5" id="KW-0547">Nucleotide-binding</keyword>
<keyword evidence="4" id="KW-0158">Chromosome</keyword>
<gene>
    <name evidence="14" type="ORF">EKO27_g10462</name>
</gene>
<dbReference type="Pfam" id="PF05192">
    <property type="entry name" value="MutS_III"/>
    <property type="match status" value="1"/>
</dbReference>
<dbReference type="Pfam" id="PF00488">
    <property type="entry name" value="MutS_V"/>
    <property type="match status" value="1"/>
</dbReference>
<dbReference type="GO" id="GO:0140664">
    <property type="term" value="F:ATP-dependent DNA damage sensor activity"/>
    <property type="evidence" value="ECO:0007669"/>
    <property type="project" value="InterPro"/>
</dbReference>
<evidence type="ECO:0000256" key="1">
    <source>
        <dbReference type="ARBA" id="ARBA00004123"/>
    </source>
</evidence>
<evidence type="ECO:0000256" key="5">
    <source>
        <dbReference type="ARBA" id="ARBA00022741"/>
    </source>
</evidence>
<evidence type="ECO:0000256" key="6">
    <source>
        <dbReference type="ARBA" id="ARBA00022840"/>
    </source>
</evidence>
<dbReference type="PANTHER" id="PTHR11361">
    <property type="entry name" value="DNA MISMATCH REPAIR PROTEIN MUTS FAMILY MEMBER"/>
    <property type="match status" value="1"/>
</dbReference>
<evidence type="ECO:0000256" key="4">
    <source>
        <dbReference type="ARBA" id="ARBA00022454"/>
    </source>
</evidence>
<sequence>MASYPRSSQTPLNPSPAVSAPPKRNGRAISSRSRTPYPVKGHAVSSPIPGGSQGRWRTRALSDRPRATSTVSPRSATPAYGSSPPLLVPIHTPGVSLGSLSGHSLNADETLGSGRDGGGNAVSEESPDAINEIIAAIDMRDRGPQGSTIGCAYYVVLEEALYLLEDVAMAGVDFVETLLLHAQPTTVLISSKAPEPLAQCLANGSQDINSNGGAYILRNVISADFRYDTGKNKLLEFQLGMDGPQSMLYTTVVDDTVLDADTHESQGCRQGKLMRLATSINLDSQLSIGCAGAVLSDIQRRRTAQYLPNDPDALVAFRIRSVQMFSLFNSMFVNADTLASLQIMQSEYHPNSHQRGPTGSTSGAKESLSVYGLFSHLAATPQGKLKLRRMFLQPSVDIDLIHERQRTISFFLRPSNADALGGISKDLRKIKDMKSVVLLLRKGIDSVGRKITVANNVWAMLQRFAAYSLQLRESLRSLPDAESVEIIKKVIQGIDPIQIRQVGQLITETIDSEQSVDRGRIAVKQGADAELDERKRSYDGMESFLASVIVKLQSSVPEWARKYVKNCIFFPQLGFLTVVSINPQTGKGNYDGEGLNDTWKCMFLADGSAYYKNQQMKALDDELGDLYCMIIDREIEIIHQLAVTVLHQETAIIAASEVIGELDSLIALATLCGQNKWTAPKMTNTNIIHIEGGRHPLQELVTASFIPNPCFMAGGTGNHMHEHEGTSPSEVTSNFPEAPSTVIITGPNHSGKSVYLKQVAIIVYLAHIGCFVPAEHAQIGLTDRILTRISTRESVARSESAFTIDLRQVAFTMNFATRRSLIIIDEFGKGTDCHDGAGLMAAAIHHFASLGCERPKFLAATHFHEIFEGDFVTESANLAFAHMKIHIDLDSLAIEDQVTYLYQFAPGRSISSFGSRCAAMNGIDQAIVDRAESIILQIVRHEDLEVTCSKLSDDEARKLEVAEVVARAFLEEDFVYPPNTIPKSKVEFWYRSKLEKILSPDVPM</sequence>
<dbReference type="InterPro" id="IPR007696">
    <property type="entry name" value="DNA_mismatch_repair_MutS_core"/>
</dbReference>
<dbReference type="GO" id="GO:0006298">
    <property type="term" value="P:mismatch repair"/>
    <property type="evidence" value="ECO:0007669"/>
    <property type="project" value="InterPro"/>
</dbReference>
<evidence type="ECO:0000256" key="12">
    <source>
        <dbReference type="SAM" id="MobiDB-lite"/>
    </source>
</evidence>
<evidence type="ECO:0000256" key="3">
    <source>
        <dbReference type="ARBA" id="ARBA00006271"/>
    </source>
</evidence>
<dbReference type="Gene3D" id="3.40.50.300">
    <property type="entry name" value="P-loop containing nucleotide triphosphate hydrolases"/>
    <property type="match status" value="1"/>
</dbReference>
<dbReference type="SMART" id="SM00534">
    <property type="entry name" value="MUTSac"/>
    <property type="match status" value="1"/>
</dbReference>
<dbReference type="InterPro" id="IPR000432">
    <property type="entry name" value="DNA_mismatch_repair_MutS_C"/>
</dbReference>
<dbReference type="InterPro" id="IPR045076">
    <property type="entry name" value="MutS"/>
</dbReference>
<evidence type="ECO:0000313" key="15">
    <source>
        <dbReference type="Proteomes" id="UP000286045"/>
    </source>
</evidence>
<evidence type="ECO:0000256" key="11">
    <source>
        <dbReference type="ARBA" id="ARBA00077470"/>
    </source>
</evidence>
<dbReference type="STRING" id="363999.A0A439CR51"/>
<dbReference type="GO" id="GO:0030983">
    <property type="term" value="F:mismatched DNA binding"/>
    <property type="evidence" value="ECO:0007669"/>
    <property type="project" value="InterPro"/>
</dbReference>
<dbReference type="GO" id="GO:0051026">
    <property type="term" value="P:chiasma assembly"/>
    <property type="evidence" value="ECO:0007669"/>
    <property type="project" value="UniProtKB-ARBA"/>
</dbReference>
<dbReference type="Gene3D" id="1.10.1420.10">
    <property type="match status" value="1"/>
</dbReference>
<keyword evidence="8" id="KW-0539">Nucleus</keyword>
<dbReference type="Proteomes" id="UP000286045">
    <property type="component" value="Unassembled WGS sequence"/>
</dbReference>
<reference evidence="14 15" key="1">
    <citation type="submission" date="2018-12" db="EMBL/GenBank/DDBJ databases">
        <title>Draft genome sequence of Xylaria grammica IHI A82.</title>
        <authorList>
            <person name="Buettner E."/>
            <person name="Kellner H."/>
        </authorList>
    </citation>
    <scope>NUCLEOTIDE SEQUENCE [LARGE SCALE GENOMIC DNA]</scope>
    <source>
        <strain evidence="14 15">IHI A82</strain>
    </source>
</reference>
<evidence type="ECO:0000313" key="14">
    <source>
        <dbReference type="EMBL" id="RWA04644.1"/>
    </source>
</evidence>
<evidence type="ECO:0000256" key="7">
    <source>
        <dbReference type="ARBA" id="ARBA00023125"/>
    </source>
</evidence>
<dbReference type="GO" id="GO:0005694">
    <property type="term" value="C:chromosome"/>
    <property type="evidence" value="ECO:0007669"/>
    <property type="project" value="UniProtKB-SubCell"/>
</dbReference>
<keyword evidence="9" id="KW-0469">Meiosis</keyword>
<dbReference type="GO" id="GO:0005524">
    <property type="term" value="F:ATP binding"/>
    <property type="evidence" value="ECO:0007669"/>
    <property type="project" value="UniProtKB-KW"/>
</dbReference>
<comment type="similarity">
    <text evidence="3">Belongs to the DNA mismatch repair MutS family.</text>
</comment>
<feature type="region of interest" description="Disordered" evidence="12">
    <location>
        <begin position="106"/>
        <end position="125"/>
    </location>
</feature>
<organism evidence="14 15">
    <name type="scientific">Xylaria grammica</name>
    <dbReference type="NCBI Taxonomy" id="363999"/>
    <lineage>
        <taxon>Eukaryota</taxon>
        <taxon>Fungi</taxon>
        <taxon>Dikarya</taxon>
        <taxon>Ascomycota</taxon>
        <taxon>Pezizomycotina</taxon>
        <taxon>Sordariomycetes</taxon>
        <taxon>Xylariomycetidae</taxon>
        <taxon>Xylariales</taxon>
        <taxon>Xylariaceae</taxon>
        <taxon>Xylaria</taxon>
    </lineage>
</organism>